<dbReference type="Gene3D" id="3.20.20.190">
    <property type="entry name" value="Phosphatidylinositol (PI) phosphodiesterase"/>
    <property type="match status" value="1"/>
</dbReference>
<evidence type="ECO:0000313" key="3">
    <source>
        <dbReference type="EMBL" id="MBC2576434.1"/>
    </source>
</evidence>
<keyword evidence="4" id="KW-1185">Reference proteome</keyword>
<name>A0ABR6TLZ6_9FIRM</name>
<feature type="transmembrane region" description="Helical" evidence="1">
    <location>
        <begin position="219"/>
        <end position="249"/>
    </location>
</feature>
<proteinExistence type="predicted"/>
<dbReference type="PANTHER" id="PTHR46211:SF8">
    <property type="entry name" value="PHOSPHODIESTERASE"/>
    <property type="match status" value="1"/>
</dbReference>
<organism evidence="3 4">
    <name type="scientific">Peptostreptococcus canis</name>
    <dbReference type="NCBI Taxonomy" id="1159213"/>
    <lineage>
        <taxon>Bacteria</taxon>
        <taxon>Bacillati</taxon>
        <taxon>Bacillota</taxon>
        <taxon>Clostridia</taxon>
        <taxon>Peptostreptococcales</taxon>
        <taxon>Peptostreptococcaceae</taxon>
        <taxon>Peptostreptococcus</taxon>
    </lineage>
</organism>
<keyword evidence="1" id="KW-0472">Membrane</keyword>
<feature type="transmembrane region" description="Helical" evidence="1">
    <location>
        <begin position="167"/>
        <end position="189"/>
    </location>
</feature>
<feature type="transmembrane region" description="Helical" evidence="1">
    <location>
        <begin position="27"/>
        <end position="49"/>
    </location>
</feature>
<evidence type="ECO:0000313" key="4">
    <source>
        <dbReference type="Proteomes" id="UP000713904"/>
    </source>
</evidence>
<sequence length="613" mass="70155">MFNVIRGYFILLLKFFKNLSQFIKYQLITKGILVLFILPIYSFLSHYLVNRNTKTLTNGEVLKFLFSQSGISYLALMLFIIVAEIIIEIGGYIIISCKIEGGYGESSYLGILKQSFKLLPRMFSVGGLIVLAYVILIVPLTGIGIRLSFLKSMDIPNFIMSVINDNMVYKGIYLAGITVLLIFSIRLIFTFHYMIVDDLDATKAIKASSELVNTNKKKLFIEIISVLIISVILSFILLFIWFSLIAFLSNKINFESIFGRFLMIFLLQLQNIGLLLVSMLIIPFECQHITKVFYALYLGEEKRYPDIKLKLKPSLLDRIFIKKRTLTAVTIITMVIISLPMAVFTKELLGYNNQILVMGHRGFGRGTPENSISSAQKSIDEKLDFVEIDVQRTKDRIYVLNHDKTFRRVSANKPYYIDKLVTELTFDQIEKLDIGSKIGKEYSGEKVPTIESILDTAKGKIKVNIELKEDVDKKMIDDIMNIIDQKGMREQVILTSLDINNINYIEEKNGSFKTGIIYFLALGNIKNVRADYLIMEEREATDSNIDKIHSLGKYVIVWTVNSDDSIEKFTKKNIDGVITDYPNKVKKEIERNSKLSVEDIILSNFITEFNILE</sequence>
<protein>
    <recommendedName>
        <fullName evidence="2">GP-PDE domain-containing protein</fullName>
    </recommendedName>
</protein>
<feature type="domain" description="GP-PDE" evidence="2">
    <location>
        <begin position="355"/>
        <end position="589"/>
    </location>
</feature>
<evidence type="ECO:0000256" key="1">
    <source>
        <dbReference type="SAM" id="Phobius"/>
    </source>
</evidence>
<dbReference type="Pfam" id="PF10110">
    <property type="entry name" value="GPDPase_memb"/>
    <property type="match status" value="1"/>
</dbReference>
<comment type="caution">
    <text evidence="3">The sequence shown here is derived from an EMBL/GenBank/DDBJ whole genome shotgun (WGS) entry which is preliminary data.</text>
</comment>
<feature type="transmembrane region" description="Helical" evidence="1">
    <location>
        <begin position="261"/>
        <end position="282"/>
    </location>
</feature>
<dbReference type="InterPro" id="IPR030395">
    <property type="entry name" value="GP_PDE_dom"/>
</dbReference>
<keyword evidence="1" id="KW-0812">Transmembrane</keyword>
<dbReference type="PROSITE" id="PS51704">
    <property type="entry name" value="GP_PDE"/>
    <property type="match status" value="1"/>
</dbReference>
<feature type="transmembrane region" description="Helical" evidence="1">
    <location>
        <begin position="325"/>
        <end position="344"/>
    </location>
</feature>
<evidence type="ECO:0000259" key="2">
    <source>
        <dbReference type="PROSITE" id="PS51704"/>
    </source>
</evidence>
<gene>
    <name evidence="3" type="ORF">HLB29_07015</name>
</gene>
<dbReference type="SUPFAM" id="SSF51695">
    <property type="entry name" value="PLC-like phosphodiesterases"/>
    <property type="match status" value="1"/>
</dbReference>
<dbReference type="Proteomes" id="UP000713904">
    <property type="component" value="Unassembled WGS sequence"/>
</dbReference>
<dbReference type="EMBL" id="JABGBW010000005">
    <property type="protein sequence ID" value="MBC2576434.1"/>
    <property type="molecule type" value="Genomic_DNA"/>
</dbReference>
<reference evidence="3 4" key="1">
    <citation type="submission" date="2020-05" db="EMBL/GenBank/DDBJ databases">
        <title>Draft genome of xy-202 and genomic insight in genome of the genus Peptostreptococcus.</title>
        <authorList>
            <person name="Zhang Z."/>
        </authorList>
    </citation>
    <scope>NUCLEOTIDE SEQUENCE [LARGE SCALE GENOMIC DNA]</scope>
    <source>
        <strain evidence="3 4">DSM 27025</strain>
    </source>
</reference>
<dbReference type="InterPro" id="IPR017946">
    <property type="entry name" value="PLC-like_Pdiesterase_TIM-brl"/>
</dbReference>
<feature type="transmembrane region" description="Helical" evidence="1">
    <location>
        <begin position="123"/>
        <end position="147"/>
    </location>
</feature>
<dbReference type="Pfam" id="PF03009">
    <property type="entry name" value="GDPD"/>
    <property type="match status" value="1"/>
</dbReference>
<keyword evidence="1" id="KW-1133">Transmembrane helix</keyword>
<dbReference type="InterPro" id="IPR018476">
    <property type="entry name" value="GlyceroP-diester-Pdiesterase_M"/>
</dbReference>
<dbReference type="RefSeq" id="WP_185624452.1">
    <property type="nucleotide sequence ID" value="NZ_JABGBW010000005.1"/>
</dbReference>
<accession>A0ABR6TLZ6</accession>
<feature type="transmembrane region" description="Helical" evidence="1">
    <location>
        <begin position="69"/>
        <end position="95"/>
    </location>
</feature>
<dbReference type="PANTHER" id="PTHR46211">
    <property type="entry name" value="GLYCEROPHOSPHORYL DIESTER PHOSPHODIESTERASE"/>
    <property type="match status" value="1"/>
</dbReference>